<dbReference type="STRING" id="161398.PP2015_3390"/>
<evidence type="ECO:0000313" key="3">
    <source>
        <dbReference type="Proteomes" id="UP000061457"/>
    </source>
</evidence>
<dbReference type="Gene3D" id="1.10.10.2830">
    <property type="match status" value="1"/>
</dbReference>
<dbReference type="PANTHER" id="PTHR38973:SF2">
    <property type="entry name" value="PARB_REPB_SPO0J FAMILY PLASMID PARTITION PROTEIN"/>
    <property type="match status" value="1"/>
</dbReference>
<proteinExistence type="predicted"/>
<dbReference type="RefSeq" id="WP_058031693.1">
    <property type="nucleotide sequence ID" value="NZ_CP013188.1"/>
</dbReference>
<accession>A0A0S2K6N5</accession>
<dbReference type="Proteomes" id="UP000061457">
    <property type="component" value="Chromosome II"/>
</dbReference>
<organism evidence="2 3">
    <name type="scientific">Pseudoalteromonas phenolica</name>
    <dbReference type="NCBI Taxonomy" id="161398"/>
    <lineage>
        <taxon>Bacteria</taxon>
        <taxon>Pseudomonadati</taxon>
        <taxon>Pseudomonadota</taxon>
        <taxon>Gammaproteobacteria</taxon>
        <taxon>Alteromonadales</taxon>
        <taxon>Pseudoalteromonadaceae</taxon>
        <taxon>Pseudoalteromonas</taxon>
    </lineage>
</organism>
<name>A0A0S2K6N5_9GAMM</name>
<keyword evidence="1" id="KW-0238">DNA-binding</keyword>
<reference evidence="2 3" key="1">
    <citation type="submission" date="2015-11" db="EMBL/GenBank/DDBJ databases">
        <authorList>
            <person name="Zhang Y."/>
            <person name="Guo Z."/>
        </authorList>
    </citation>
    <scope>NUCLEOTIDE SEQUENCE [LARGE SCALE GENOMIC DNA]</scope>
    <source>
        <strain evidence="2 3">KCTC 12086</strain>
    </source>
</reference>
<dbReference type="SUPFAM" id="SSF110849">
    <property type="entry name" value="ParB/Sulfiredoxin"/>
    <property type="match status" value="1"/>
</dbReference>
<dbReference type="PATRIC" id="fig|161398.10.peg.3454"/>
<evidence type="ECO:0000313" key="2">
    <source>
        <dbReference type="EMBL" id="ALO43865.1"/>
    </source>
</evidence>
<gene>
    <name evidence="2" type="ORF">PP2015_3390</name>
</gene>
<protein>
    <submittedName>
        <fullName evidence="2">Transcriptional regulator for chromosome partitioning (ParB family protein)</fullName>
    </submittedName>
</protein>
<evidence type="ECO:0000256" key="1">
    <source>
        <dbReference type="ARBA" id="ARBA00023125"/>
    </source>
</evidence>
<dbReference type="EMBL" id="CP013188">
    <property type="protein sequence ID" value="ALO43865.1"/>
    <property type="molecule type" value="Genomic_DNA"/>
</dbReference>
<keyword evidence="3" id="KW-1185">Reference proteome</keyword>
<dbReference type="AlphaFoldDB" id="A0A0S2K6N5"/>
<dbReference type="InterPro" id="IPR036086">
    <property type="entry name" value="ParB/Sulfiredoxin_sf"/>
</dbReference>
<dbReference type="OrthoDB" id="9803749at2"/>
<dbReference type="KEGG" id="pphe:PP2015_3390"/>
<sequence length="320" mass="36218">MAKKRKNDTRLDPFASPVSTSSLDELLEQASVGEVLTMPAPSDPNRMITLTCLVIKHSDIEAQTRVFGQNRREQSLLSDKSVADILPAIKNDKRNLHPALCWLRNDTQWVLSGSRRRKACLLAGADYVVLSSPDFTDEDAKLLAVSSDQYIAPSLWELGQAYAETKKDLIAQGKKGSYREIAELEGVSHTAIADSLKAYEQIPMQVLQHYPTPNHLGREAAKKLIDAIKKDQDMFFLLLEDLHNQAFMADDMSDEKRAIKITQYLVNFEQPIRRNESLFSNEFIELQRSNKSGDITIKINNQVITDKRLEQLQKLLATYN</sequence>
<dbReference type="GO" id="GO:0003677">
    <property type="term" value="F:DNA binding"/>
    <property type="evidence" value="ECO:0007669"/>
    <property type="project" value="UniProtKB-KW"/>
</dbReference>
<dbReference type="CDD" id="cd16394">
    <property type="entry name" value="sopB_N"/>
    <property type="match status" value="1"/>
</dbReference>
<dbReference type="PANTHER" id="PTHR38973">
    <property type="entry name" value="PLASMID PARTITIONING CONTROL PROTEIN-RELATED"/>
    <property type="match status" value="1"/>
</dbReference>